<proteinExistence type="predicted"/>
<dbReference type="PANTHER" id="PTHR35545">
    <property type="entry name" value="F-BOX DOMAIN-CONTAINING PROTEIN"/>
    <property type="match status" value="1"/>
</dbReference>
<gene>
    <name evidence="2" type="ORF">URODEC1_LOCUS103390</name>
</gene>
<dbReference type="InterPro" id="IPR032675">
    <property type="entry name" value="LRR_dom_sf"/>
</dbReference>
<dbReference type="AlphaFoldDB" id="A0ABC9F8M3"/>
<dbReference type="InterPro" id="IPR036047">
    <property type="entry name" value="F-box-like_dom_sf"/>
</dbReference>
<dbReference type="EMBL" id="OZ075116">
    <property type="protein sequence ID" value="CAL5071459.1"/>
    <property type="molecule type" value="Genomic_DNA"/>
</dbReference>
<reference evidence="2" key="1">
    <citation type="submission" date="2024-10" db="EMBL/GenBank/DDBJ databases">
        <authorList>
            <person name="Ryan C."/>
        </authorList>
    </citation>
    <scope>NUCLEOTIDE SEQUENCE [LARGE SCALE GENOMIC DNA]</scope>
</reference>
<protein>
    <recommendedName>
        <fullName evidence="1">At1g61320/AtMIF1 LRR domain-containing protein</fullName>
    </recommendedName>
</protein>
<organism evidence="2 3">
    <name type="scientific">Urochloa decumbens</name>
    <dbReference type="NCBI Taxonomy" id="240449"/>
    <lineage>
        <taxon>Eukaryota</taxon>
        <taxon>Viridiplantae</taxon>
        <taxon>Streptophyta</taxon>
        <taxon>Embryophyta</taxon>
        <taxon>Tracheophyta</taxon>
        <taxon>Spermatophyta</taxon>
        <taxon>Magnoliopsida</taxon>
        <taxon>Liliopsida</taxon>
        <taxon>Poales</taxon>
        <taxon>Poaceae</taxon>
        <taxon>PACMAD clade</taxon>
        <taxon>Panicoideae</taxon>
        <taxon>Panicodae</taxon>
        <taxon>Paniceae</taxon>
        <taxon>Melinidinae</taxon>
        <taxon>Urochloa</taxon>
    </lineage>
</organism>
<evidence type="ECO:0000313" key="2">
    <source>
        <dbReference type="EMBL" id="CAL5071459.1"/>
    </source>
</evidence>
<dbReference type="Pfam" id="PF23622">
    <property type="entry name" value="LRR_At1g61320_AtMIF1"/>
    <property type="match status" value="1"/>
</dbReference>
<dbReference type="SUPFAM" id="SSF52058">
    <property type="entry name" value="L domain-like"/>
    <property type="match status" value="1"/>
</dbReference>
<dbReference type="Gene3D" id="3.80.10.10">
    <property type="entry name" value="Ribonuclease Inhibitor"/>
    <property type="match status" value="1"/>
</dbReference>
<dbReference type="InterPro" id="IPR055357">
    <property type="entry name" value="LRR_At1g61320_AtMIF1"/>
</dbReference>
<accession>A0ABC9F8M3</accession>
<feature type="domain" description="At1g61320/AtMIF1 LRR" evidence="1">
    <location>
        <begin position="173"/>
        <end position="437"/>
    </location>
</feature>
<name>A0ABC9F8M3_9POAL</name>
<sequence length="481" mass="54958">MELDNNNGIGPEVEDEDRLSILVDDILLSILGRVDITTAVRTCVLSVRWKHLPWLLRELTIDVKDFLPVLQPNLIEAEHMDEAMSSLRKVARSFLANPRSEGAITKLHLKVYLINNYAYEIGPLLSEAIDIGILKDLDLAILDEKEISDCTDEQMLQQASVVNGFFSAYPSVFHCLTRLSLYNICFAELDINHLLFECCKQLHHLYLSNCDLDDRSVWKIDAPDSKLSVLQLNVCLLGRLDVLCLPKLQHLEWDTWLCARAPLSFSVVPSLKEICLICAASNTNRGFVLSEVLNDTTSIHTIKLDFQGEKLWLQPEGKQLTALNKLRKLSLHGIFVEFNLLWTLVLLDAAPFLEIFDIEIWEHPCQINDSMEMYEERPNPSWKVPKFASPSNLYMKELQIIGFKPLEQQIEFIRSVMQRAPILNTVLLKYDDPCEDCEKMGIFPPRPSRNCMFPKGEDEQDMVVNLLKDGVSSPARIIFDD</sequence>
<keyword evidence="3" id="KW-1185">Reference proteome</keyword>
<dbReference type="SUPFAM" id="SSF81383">
    <property type="entry name" value="F-box domain"/>
    <property type="match status" value="1"/>
</dbReference>
<dbReference type="Proteomes" id="UP001497457">
    <property type="component" value="Chromosome 6rd"/>
</dbReference>
<dbReference type="PANTHER" id="PTHR35545:SF28">
    <property type="entry name" value="OS07G0645701 PROTEIN"/>
    <property type="match status" value="1"/>
</dbReference>
<evidence type="ECO:0000259" key="1">
    <source>
        <dbReference type="Pfam" id="PF23622"/>
    </source>
</evidence>
<evidence type="ECO:0000313" key="3">
    <source>
        <dbReference type="Proteomes" id="UP001497457"/>
    </source>
</evidence>